<evidence type="ECO:0000313" key="4">
    <source>
        <dbReference type="EMBL" id="SCM19121.1"/>
    </source>
</evidence>
<feature type="compositionally biased region" description="Low complexity" evidence="1">
    <location>
        <begin position="607"/>
        <end position="624"/>
    </location>
</feature>
<dbReference type="PROSITE" id="PS51644">
    <property type="entry name" value="HTH_OST"/>
    <property type="match status" value="1"/>
</dbReference>
<feature type="region of interest" description="Disordered" evidence="1">
    <location>
        <begin position="528"/>
        <end position="549"/>
    </location>
</feature>
<evidence type="ECO:0000313" key="7">
    <source>
        <dbReference type="Proteomes" id="UP000219974"/>
    </source>
</evidence>
<dbReference type="Proteomes" id="UP000069549">
    <property type="component" value="Chromosome 1"/>
</dbReference>
<organism evidence="3 6">
    <name type="scientific">Plasmodium berghei</name>
    <dbReference type="NCBI Taxonomy" id="5821"/>
    <lineage>
        <taxon>Eukaryota</taxon>
        <taxon>Sar</taxon>
        <taxon>Alveolata</taxon>
        <taxon>Apicomplexa</taxon>
        <taxon>Aconoidasida</taxon>
        <taxon>Haemosporida</taxon>
        <taxon>Plasmodiidae</taxon>
        <taxon>Plasmodium</taxon>
        <taxon>Plasmodium (Vinckeia)</taxon>
    </lineage>
</organism>
<dbReference type="InterPro" id="IPR036465">
    <property type="entry name" value="vWFA_dom_sf"/>
</dbReference>
<dbReference type="Proteomes" id="UP000516480">
    <property type="component" value="Chromosome 1"/>
</dbReference>
<proteinExistence type="predicted"/>
<dbReference type="InterPro" id="IPR025677">
    <property type="entry name" value="OST-HTH-assoc_dom"/>
</dbReference>
<dbReference type="Pfam" id="PF14418">
    <property type="entry name" value="OHA"/>
    <property type="match status" value="1"/>
</dbReference>
<evidence type="ECO:0000313" key="6">
    <source>
        <dbReference type="Proteomes" id="UP000069549"/>
    </source>
</evidence>
<protein>
    <recommendedName>
        <fullName evidence="2">HTH OST-type domain-containing protein</fullName>
    </recommendedName>
</protein>
<evidence type="ECO:0000259" key="2">
    <source>
        <dbReference type="PROSITE" id="PS51644"/>
    </source>
</evidence>
<feature type="compositionally biased region" description="Low complexity" evidence="1">
    <location>
        <begin position="569"/>
        <end position="587"/>
    </location>
</feature>
<evidence type="ECO:0000256" key="1">
    <source>
        <dbReference type="SAM" id="MobiDB-lite"/>
    </source>
</evidence>
<evidence type="ECO:0000313" key="5">
    <source>
        <dbReference type="EMBL" id="SCO58844.1"/>
    </source>
</evidence>
<evidence type="ECO:0000313" key="8">
    <source>
        <dbReference type="Proteomes" id="UP000516480"/>
    </source>
</evidence>
<sequence length="2175" mass="254507">MDYKVNQKELCDKYLIQYNENNEGSYIIDNYNKYKKLSRFNDIDINCYSKNNSCDNMHMTTNKFNNKEGASIIGNVYQKFNVHNTYNGNVDKKSEFENNKKESYLLRNDIENKNDIPYKYNNNKTNFYEISQKDKNIINNDIIITQNGHKIENKQNENINYTSMNQNKNKKQCILVSDMPNRYADNNLENRTTKEIAKSPYEKNNTNMSNCSRIAYTNNNTNLVNKESYNNIRYSDKYKNMNKKTYRSVNPLSEIFANVIYSNMQNNSMNKTKEMKKENSTKQTGHEANEKTTSINTNLIRNEDYYNSSISTNNNNINNENDINNNNNAKIKNIYKGQNYDDYNNRNQMITESGIQKINYQNLKKKKNYKNNIYNNMNKENIAYSKNDPNNISSMHKMATMLNSENEEDVTYLFQKQKIDSKLQKNETVKTDSKKYKGSNYLNRKYNENRFINIIPMKKENTSKNFSGTGTGYTSIYNENINNINNVNNNGGYKYNDIYKKLINNYNNYNSIHNNYNSFRTFDGKDRHEKNSIKNQNNKFLNIPTNTKSVENLNHSFNLKKKSKKNKSGKIQNNNKNKNSNENIIKIQKQEEGPTTESNNNNKKKNNNIINNIDKVNSNDNGNGSKKKNANKHFSTNLCNACLNVDDDVYIKQIKEIIDRDINLSEENSKIISELKTNNILNSYIFKNMNSLENFKKGGLTWVVYPNNLNSQNDNSNNNNNSLLWKSNDTLGVENISENTGLRLKNSKHTTINYDKLEKAKGNNNGYLNGSNETEFSYVDLIKDNIFYNDKYIIEPLIENTWLKRVLLIIKKESLDLDAFMFKLKYYFYKSVIFLYQEGIKAYLGDVANQMKIYIKYNFWSASEIAFILLQLTNICNIKIEVRIKGEIGCVIYLNDEPPNFKGFVDSHTLNNIFTKRDWMLLNEFAIQMMRYQSNDDSNENCNCPLNKNINSQNCISEILCIEELEKDLEPVFSPDLNQLICDKNMKEKYNTSEPILQFKENPETDTQMNPISTSNNVEVENNDQLANDSTDVITTYKNNSVETNTCIFCSSSNKKMKSYMFNGGRYAFAAKLKEKINEFKFKRLGDIIHLVQLAIHKGIFVYSQRILLPISACEKSADELYPKIKSYNYEICKTLNEVMNIISLLVDHRPNGLVLAQLKQQFILQYKKELNSLHFGYKKLQNLLLSDPFNKYYKLYIPNANLHRTHIQHRKYQTPENCKIFKKEVDGLFTHLKFIEDNDFYYHYYSGSLNFEEEYETELEEIEKEDVIKTDKNNVDIMDSNNLVDDQIFTNENTNLSKNSLVSNKKKKKKNVNIDLKYKNINKLPFFIQESIKSIFEFNEIDNNEKENDVIESLNKEHELNENMRLILLSINKIEQEEDTGNYNKPVKDEKFDFQKNENNITDNNINKRNNLVNYLYHIDFDTENNNAYILLFKKIKNIFNTPYTNNEIDDDINKNNNYYKDEDGVEENWNDSKYNIWNFFYKKKTNDYLDLNNTFYVSPILNIYSLIKKYKIKKKNNEILYSENNQKYTESTNIENAQFSTLPINNSQHHGVSNYKYQNNFGYFEDGKNISINAQNDHSNFFDTNSSIHADNKYNLEKTNLTKTNNQNNFINNPDGKNQKCHSYNSVNKSENFICQERNTPSSNLGSHNNIDVKLNNSNVNNNLVNCSSKLTNKYNQKNVNKYYKIEKEGTINMLKKNFIKLDPKENYNYLVQNKTNIYNEYISDSLQYDEIEKESQNVSISVSNHMKNTFNGFGTKLNINSSNNSLYNNSKIKINNLVHYDKSDKNIYFDTQKMDVVNSNKNSNVFNRDNGSNDELLLNHLHNEMCYKKISKTNDVFEQDNGIQNDLKNYIEEINEYEHGNNIDVKYLNKDIDIKLSENKNRDNFTDSYYDENYVNYSDDLYNGDDIVNCVHNNGYFSIDDPDDSNMDPSFENLYSIEDSNFMNNPEFSSFFIDIIDNKCMDEMGGVIHMGNYSNDNLNTDSHCFKKISLINNNINGIEENNNSNSTTTTTNTIDIAKNKIFINNDNEKNNIITECDVDIFHSSNYLDNTVNNYYDNTTKNTKINKCILFEYKKNSNLYPKTGYFNNVSTNDTNVKSGDDIWNHNSMSSTNLSLLNSGICNDKINSFSFYSNNMASLQNNPILNNSRNNNSFNNINNSKEYIDFFSYKDTPN</sequence>
<dbReference type="Proteomes" id="UP000219974">
    <property type="component" value="Chromosome 1"/>
</dbReference>
<dbReference type="SUPFAM" id="SSF53300">
    <property type="entry name" value="vWA-like"/>
    <property type="match status" value="1"/>
</dbReference>
<gene>
    <name evidence="3" type="ORF">PBK173_000011100</name>
    <name evidence="4" type="ORF">PBNK65NY_000010800</name>
    <name evidence="5" type="ORF">PBSP11RLL_000010800</name>
</gene>
<evidence type="ECO:0000313" key="3">
    <source>
        <dbReference type="EMBL" id="CXH81430.1"/>
    </source>
</evidence>
<dbReference type="OMA" id="NDIDINC"/>
<accession>A0A0Y9TB62</accession>
<feature type="region of interest" description="Disordered" evidence="1">
    <location>
        <begin position="561"/>
        <end position="629"/>
    </location>
</feature>
<dbReference type="EMBL" id="LT160021">
    <property type="protein sequence ID" value="CXH81430.1"/>
    <property type="molecule type" value="Genomic_DNA"/>
</dbReference>
<feature type="compositionally biased region" description="Polar residues" evidence="1">
    <location>
        <begin position="533"/>
        <end position="549"/>
    </location>
</feature>
<dbReference type="CDD" id="cd08824">
    <property type="entry name" value="LOTUS"/>
    <property type="match status" value="1"/>
</dbReference>
<dbReference type="EMBL" id="LT608265">
    <property type="protein sequence ID" value="SCO58844.1"/>
    <property type="molecule type" value="Genomic_DNA"/>
</dbReference>
<name>A0A0Y9TB62_PLABE</name>
<dbReference type="EMBL" id="LT608137">
    <property type="protein sequence ID" value="SCM19121.1"/>
    <property type="molecule type" value="Genomic_DNA"/>
</dbReference>
<feature type="domain" description="HTH OST-type" evidence="2">
    <location>
        <begin position="1135"/>
        <end position="1213"/>
    </location>
</feature>
<reference evidence="3 6" key="1">
    <citation type="submission" date="2016-02" db="EMBL/GenBank/DDBJ databases">
        <authorList>
            <consortium name="Pathogen Informatics"/>
        </authorList>
    </citation>
    <scope>NUCLEOTIDE SEQUENCE [LARGE SCALE GENOMIC DNA]</scope>
    <source>
        <strain evidence="3 6">K173</strain>
        <strain evidence="4 8">NK65 ny</strain>
        <strain evidence="5 7">SP11 RLL</strain>
    </source>
</reference>
<dbReference type="VEuPathDB" id="PlasmoDB:PBANKA_0106300"/>
<dbReference type="InterPro" id="IPR025605">
    <property type="entry name" value="OST-HTH/LOTUS_dom"/>
</dbReference>